<evidence type="ECO:0000313" key="2">
    <source>
        <dbReference type="EMBL" id="KKK99574.1"/>
    </source>
</evidence>
<proteinExistence type="predicted"/>
<dbReference type="Pfam" id="PF23343">
    <property type="entry name" value="REP_ORF2-G2P"/>
    <property type="match status" value="1"/>
</dbReference>
<evidence type="ECO:0000259" key="1">
    <source>
        <dbReference type="Pfam" id="PF23343"/>
    </source>
</evidence>
<dbReference type="InterPro" id="IPR056906">
    <property type="entry name" value="ORF2/G2P_dom"/>
</dbReference>
<dbReference type="AlphaFoldDB" id="A0A0F9CB51"/>
<dbReference type="EMBL" id="LAZR01045147">
    <property type="protein sequence ID" value="KKK99574.1"/>
    <property type="molecule type" value="Genomic_DNA"/>
</dbReference>
<sequence length="232" mass="27370">MFCCEWALVKRSHPETTIIPLRCRCWSCDMCRPGRAKRLVEEAKAGRPTKHIVLTIRRRPGGNPHRAAQALSHAWRQVRREYIKEHGKGSLAFLAVFEATKQGWPHIHIVARCKWLDQGWLSRRMSKLIGSPVQWVEAIHGPAEVAKYIAKYIGKDPHRFFGVKRYWRSLDYLFPVTDTDDTWRAQGDAWFIVKFNWRTEARFYTYHGYSCKWSEDRAVLTRETPKERRARC</sequence>
<comment type="caution">
    <text evidence="2">The sequence shown here is derived from an EMBL/GenBank/DDBJ whole genome shotgun (WGS) entry which is preliminary data.</text>
</comment>
<reference evidence="2" key="1">
    <citation type="journal article" date="2015" name="Nature">
        <title>Complex archaea that bridge the gap between prokaryotes and eukaryotes.</title>
        <authorList>
            <person name="Spang A."/>
            <person name="Saw J.H."/>
            <person name="Jorgensen S.L."/>
            <person name="Zaremba-Niedzwiedzka K."/>
            <person name="Martijn J."/>
            <person name="Lind A.E."/>
            <person name="van Eijk R."/>
            <person name="Schleper C."/>
            <person name="Guy L."/>
            <person name="Ettema T.J."/>
        </authorList>
    </citation>
    <scope>NUCLEOTIDE SEQUENCE</scope>
</reference>
<accession>A0A0F9CB51</accession>
<feature type="domain" description="Replication-associated protein ORF2/G2P" evidence="1">
    <location>
        <begin position="54"/>
        <end position="156"/>
    </location>
</feature>
<feature type="non-terminal residue" evidence="2">
    <location>
        <position position="232"/>
    </location>
</feature>
<name>A0A0F9CB51_9ZZZZ</name>
<organism evidence="2">
    <name type="scientific">marine sediment metagenome</name>
    <dbReference type="NCBI Taxonomy" id="412755"/>
    <lineage>
        <taxon>unclassified sequences</taxon>
        <taxon>metagenomes</taxon>
        <taxon>ecological metagenomes</taxon>
    </lineage>
</organism>
<protein>
    <recommendedName>
        <fullName evidence="1">Replication-associated protein ORF2/G2P domain-containing protein</fullName>
    </recommendedName>
</protein>
<gene>
    <name evidence="2" type="ORF">LCGC14_2631400</name>
</gene>